<evidence type="ECO:0000256" key="4">
    <source>
        <dbReference type="ARBA" id="ARBA00023186"/>
    </source>
</evidence>
<dbReference type="InterPro" id="IPR002676">
    <property type="entry name" value="RimM_N"/>
</dbReference>
<dbReference type="STRING" id="536979.SAMN04488055_3623"/>
<dbReference type="InterPro" id="IPR009000">
    <property type="entry name" value="Transl_B-barrel_sf"/>
</dbReference>
<reference evidence="8 9" key="1">
    <citation type="submission" date="2016-11" db="EMBL/GenBank/DDBJ databases">
        <authorList>
            <person name="Jaros S."/>
            <person name="Januszkiewicz K."/>
            <person name="Wedrychowicz H."/>
        </authorList>
    </citation>
    <scope>NUCLEOTIDE SEQUENCE [LARGE SCALE GENOMIC DNA]</scope>
    <source>
        <strain evidence="8 9">DSM 24787</strain>
    </source>
</reference>
<dbReference type="PANTHER" id="PTHR33692:SF1">
    <property type="entry name" value="RIBOSOME MATURATION FACTOR RIMM"/>
    <property type="match status" value="1"/>
</dbReference>
<dbReference type="Proteomes" id="UP000185003">
    <property type="component" value="Unassembled WGS sequence"/>
</dbReference>
<dbReference type="InterPro" id="IPR011961">
    <property type="entry name" value="RimM"/>
</dbReference>
<dbReference type="HAMAP" id="MF_00014">
    <property type="entry name" value="Ribosome_mat_RimM"/>
    <property type="match status" value="1"/>
</dbReference>
<proteinExistence type="inferred from homology"/>
<protein>
    <recommendedName>
        <fullName evidence="5">Ribosome maturation factor RimM</fullName>
    </recommendedName>
</protein>
<comment type="subcellular location">
    <subcellularLocation>
        <location evidence="5">Cytoplasm</location>
    </subcellularLocation>
</comment>
<feature type="domain" description="Ribosome maturation factor RimM PRC barrel" evidence="7">
    <location>
        <begin position="103"/>
        <end position="167"/>
    </location>
</feature>
<keyword evidence="1 5" id="KW-0963">Cytoplasm</keyword>
<feature type="domain" description="RimM N-terminal" evidence="6">
    <location>
        <begin position="7"/>
        <end position="89"/>
    </location>
</feature>
<keyword evidence="2 5" id="KW-0690">Ribosome biogenesis</keyword>
<dbReference type="OrthoDB" id="9810331at2"/>
<evidence type="ECO:0000256" key="5">
    <source>
        <dbReference type="HAMAP-Rule" id="MF_00014"/>
    </source>
</evidence>
<evidence type="ECO:0000256" key="3">
    <source>
        <dbReference type="ARBA" id="ARBA00022552"/>
    </source>
</evidence>
<dbReference type="Gene3D" id="2.30.30.240">
    <property type="entry name" value="PRC-barrel domain"/>
    <property type="match status" value="1"/>
</dbReference>
<comment type="similarity">
    <text evidence="5">Belongs to the RimM family.</text>
</comment>
<dbReference type="RefSeq" id="WP_074240838.1">
    <property type="nucleotide sequence ID" value="NZ_FSRA01000002.1"/>
</dbReference>
<dbReference type="GO" id="GO:0042274">
    <property type="term" value="P:ribosomal small subunit biogenesis"/>
    <property type="evidence" value="ECO:0007669"/>
    <property type="project" value="UniProtKB-UniRule"/>
</dbReference>
<evidence type="ECO:0000259" key="6">
    <source>
        <dbReference type="Pfam" id="PF01782"/>
    </source>
</evidence>
<comment type="domain">
    <text evidence="5">The PRC barrel domain binds ribosomal protein uS19.</text>
</comment>
<dbReference type="Gene3D" id="2.40.30.60">
    <property type="entry name" value="RimM"/>
    <property type="match status" value="1"/>
</dbReference>
<dbReference type="EMBL" id="FSRA01000002">
    <property type="protein sequence ID" value="SIO39178.1"/>
    <property type="molecule type" value="Genomic_DNA"/>
</dbReference>
<evidence type="ECO:0000256" key="2">
    <source>
        <dbReference type="ARBA" id="ARBA00022517"/>
    </source>
</evidence>
<sequence>MANYFNIGKLAAAYGTDGEFVLRHSLGKKTALKDITAVFIEERKDSFMPYFIQKAKAKDAENTYLKLEGIDTREATRVLMQKGVYLEEADFKGLASSAAPLSLLGFKVEDKEAGLLGEIEEIIEMPQQVLAKVMFKEQEMLLPLNEQTLLKIDKKQQIVYLELPDGLLDIYLGK</sequence>
<dbReference type="InterPro" id="IPR011033">
    <property type="entry name" value="PRC_barrel-like_sf"/>
</dbReference>
<dbReference type="GO" id="GO:0043022">
    <property type="term" value="F:ribosome binding"/>
    <property type="evidence" value="ECO:0007669"/>
    <property type="project" value="InterPro"/>
</dbReference>
<evidence type="ECO:0000259" key="7">
    <source>
        <dbReference type="Pfam" id="PF24986"/>
    </source>
</evidence>
<accession>A0A1N6J469</accession>
<dbReference type="GO" id="GO:0005840">
    <property type="term" value="C:ribosome"/>
    <property type="evidence" value="ECO:0007669"/>
    <property type="project" value="InterPro"/>
</dbReference>
<organism evidence="8 9">
    <name type="scientific">Chitinophaga niabensis</name>
    <dbReference type="NCBI Taxonomy" id="536979"/>
    <lineage>
        <taxon>Bacteria</taxon>
        <taxon>Pseudomonadati</taxon>
        <taxon>Bacteroidota</taxon>
        <taxon>Chitinophagia</taxon>
        <taxon>Chitinophagales</taxon>
        <taxon>Chitinophagaceae</taxon>
        <taxon>Chitinophaga</taxon>
    </lineage>
</organism>
<dbReference type="Pfam" id="PF01782">
    <property type="entry name" value="RimM"/>
    <property type="match status" value="1"/>
</dbReference>
<gene>
    <name evidence="5" type="primary">rimM</name>
    <name evidence="8" type="ORF">SAMN04488055_3623</name>
</gene>
<name>A0A1N6J469_9BACT</name>
<keyword evidence="9" id="KW-1185">Reference proteome</keyword>
<evidence type="ECO:0000313" key="9">
    <source>
        <dbReference type="Proteomes" id="UP000185003"/>
    </source>
</evidence>
<dbReference type="SUPFAM" id="SSF50346">
    <property type="entry name" value="PRC-barrel domain"/>
    <property type="match status" value="1"/>
</dbReference>
<dbReference type="InterPro" id="IPR036976">
    <property type="entry name" value="RimM_N_sf"/>
</dbReference>
<dbReference type="GO" id="GO:0006364">
    <property type="term" value="P:rRNA processing"/>
    <property type="evidence" value="ECO:0007669"/>
    <property type="project" value="UniProtKB-UniRule"/>
</dbReference>
<dbReference type="SUPFAM" id="SSF50447">
    <property type="entry name" value="Translation proteins"/>
    <property type="match status" value="1"/>
</dbReference>
<dbReference type="GO" id="GO:0005737">
    <property type="term" value="C:cytoplasm"/>
    <property type="evidence" value="ECO:0007669"/>
    <property type="project" value="UniProtKB-SubCell"/>
</dbReference>
<dbReference type="PANTHER" id="PTHR33692">
    <property type="entry name" value="RIBOSOME MATURATION FACTOR RIMM"/>
    <property type="match status" value="1"/>
</dbReference>
<evidence type="ECO:0000313" key="8">
    <source>
        <dbReference type="EMBL" id="SIO39178.1"/>
    </source>
</evidence>
<comment type="subunit">
    <text evidence="5">Binds ribosomal protein uS19.</text>
</comment>
<evidence type="ECO:0000256" key="1">
    <source>
        <dbReference type="ARBA" id="ARBA00022490"/>
    </source>
</evidence>
<keyword evidence="3 5" id="KW-0698">rRNA processing</keyword>
<dbReference type="Pfam" id="PF24986">
    <property type="entry name" value="PRC_RimM"/>
    <property type="match status" value="1"/>
</dbReference>
<comment type="function">
    <text evidence="5">An accessory protein needed during the final step in the assembly of 30S ribosomal subunit, possibly for assembly of the head region. Essential for efficient processing of 16S rRNA. May be needed both before and after RbfA during the maturation of 16S rRNA. It has affinity for free ribosomal 30S subunits but not for 70S ribosomes.</text>
</comment>
<keyword evidence="4 5" id="KW-0143">Chaperone</keyword>
<dbReference type="InterPro" id="IPR056792">
    <property type="entry name" value="PRC_RimM"/>
</dbReference>
<dbReference type="AlphaFoldDB" id="A0A1N6J469"/>
<dbReference type="NCBIfam" id="TIGR02273">
    <property type="entry name" value="16S_RimM"/>
    <property type="match status" value="1"/>
</dbReference>